<dbReference type="PROSITE" id="PS51257">
    <property type="entry name" value="PROKAR_LIPOPROTEIN"/>
    <property type="match status" value="1"/>
</dbReference>
<protein>
    <submittedName>
        <fullName evidence="1">Uncharacterized protein</fullName>
    </submittedName>
</protein>
<gene>
    <name evidence="1" type="ORF">PA7_17440</name>
</gene>
<dbReference type="EMBL" id="BJVI01000013">
    <property type="protein sequence ID" value="GEL17907.1"/>
    <property type="molecule type" value="Genomic_DNA"/>
</dbReference>
<reference evidence="1 2" key="1">
    <citation type="submission" date="2019-07" db="EMBL/GenBank/DDBJ databases">
        <title>Whole genome shotgun sequence of Pseudonocardia asaccharolytica NBRC 16224.</title>
        <authorList>
            <person name="Hosoyama A."/>
            <person name="Uohara A."/>
            <person name="Ohji S."/>
            <person name="Ichikawa N."/>
        </authorList>
    </citation>
    <scope>NUCLEOTIDE SEQUENCE [LARGE SCALE GENOMIC DNA]</scope>
    <source>
        <strain evidence="1 2">NBRC 16224</strain>
    </source>
</reference>
<accession>A0A511CZL5</accession>
<keyword evidence="2" id="KW-1185">Reference proteome</keyword>
<evidence type="ECO:0000313" key="2">
    <source>
        <dbReference type="Proteomes" id="UP000321328"/>
    </source>
</evidence>
<dbReference type="AlphaFoldDB" id="A0A511CZL5"/>
<comment type="caution">
    <text evidence="1">The sequence shown here is derived from an EMBL/GenBank/DDBJ whole genome shotgun (WGS) entry which is preliminary data.</text>
</comment>
<evidence type="ECO:0000313" key="1">
    <source>
        <dbReference type="EMBL" id="GEL17907.1"/>
    </source>
</evidence>
<proteinExistence type="predicted"/>
<dbReference type="Proteomes" id="UP000321328">
    <property type="component" value="Unassembled WGS sequence"/>
</dbReference>
<name>A0A511CZL5_9PSEU</name>
<organism evidence="1 2">
    <name type="scientific">Pseudonocardia asaccharolytica DSM 44247 = NBRC 16224</name>
    <dbReference type="NCBI Taxonomy" id="1123024"/>
    <lineage>
        <taxon>Bacteria</taxon>
        <taxon>Bacillati</taxon>
        <taxon>Actinomycetota</taxon>
        <taxon>Actinomycetes</taxon>
        <taxon>Pseudonocardiales</taxon>
        <taxon>Pseudonocardiaceae</taxon>
        <taxon>Pseudonocardia</taxon>
    </lineage>
</organism>
<sequence>MSAPGPRGALEQPALSAAVPVSTSTGSAACTTKAFIPITPVFGTGQCVGMTWVSGLAANGSPRAGSIGLLLHAGDWSACREPTCAAATARHSAAQRCAVPG</sequence>